<dbReference type="Pfam" id="PF02600">
    <property type="entry name" value="DsbB"/>
    <property type="match status" value="1"/>
</dbReference>
<gene>
    <name evidence="6" type="ORF">SU32_15020</name>
</gene>
<comment type="caution">
    <text evidence="6">The sequence shown here is derived from an EMBL/GenBank/DDBJ whole genome shotgun (WGS) entry which is preliminary data.</text>
</comment>
<organism evidence="6 7">
    <name type="scientific">Ahrensia marina</name>
    <dbReference type="NCBI Taxonomy" id="1514904"/>
    <lineage>
        <taxon>Bacteria</taxon>
        <taxon>Pseudomonadati</taxon>
        <taxon>Pseudomonadota</taxon>
        <taxon>Alphaproteobacteria</taxon>
        <taxon>Hyphomicrobiales</taxon>
        <taxon>Ahrensiaceae</taxon>
        <taxon>Ahrensia</taxon>
    </lineage>
</organism>
<feature type="transmembrane region" description="Helical" evidence="5">
    <location>
        <begin position="12"/>
        <end position="30"/>
    </location>
</feature>
<dbReference type="Proteomes" id="UP000038011">
    <property type="component" value="Unassembled WGS sequence"/>
</dbReference>
<keyword evidence="2 5" id="KW-0812">Transmembrane</keyword>
<keyword evidence="4 5" id="KW-0472">Membrane</keyword>
<dbReference type="OrthoDB" id="9808637at2"/>
<feature type="transmembrane region" description="Helical" evidence="5">
    <location>
        <begin position="50"/>
        <end position="68"/>
    </location>
</feature>
<proteinExistence type="predicted"/>
<protein>
    <submittedName>
        <fullName evidence="6">Membrane protein</fullName>
    </submittedName>
</protein>
<keyword evidence="7" id="KW-1185">Reference proteome</keyword>
<evidence type="ECO:0000313" key="7">
    <source>
        <dbReference type="Proteomes" id="UP000038011"/>
    </source>
</evidence>
<evidence type="ECO:0000256" key="3">
    <source>
        <dbReference type="ARBA" id="ARBA00022989"/>
    </source>
</evidence>
<evidence type="ECO:0000313" key="6">
    <source>
        <dbReference type="EMBL" id="KPB00225.1"/>
    </source>
</evidence>
<dbReference type="Gene3D" id="1.20.1550.10">
    <property type="entry name" value="DsbB-like"/>
    <property type="match status" value="1"/>
</dbReference>
<dbReference type="GO" id="GO:0015035">
    <property type="term" value="F:protein-disulfide reductase activity"/>
    <property type="evidence" value="ECO:0007669"/>
    <property type="project" value="InterPro"/>
</dbReference>
<evidence type="ECO:0000256" key="1">
    <source>
        <dbReference type="ARBA" id="ARBA00004141"/>
    </source>
</evidence>
<dbReference type="InterPro" id="IPR023380">
    <property type="entry name" value="DsbB-like_sf"/>
</dbReference>
<keyword evidence="3 5" id="KW-1133">Transmembrane helix</keyword>
<evidence type="ECO:0000256" key="4">
    <source>
        <dbReference type="ARBA" id="ARBA00023136"/>
    </source>
</evidence>
<feature type="transmembrane region" description="Helical" evidence="5">
    <location>
        <begin position="147"/>
        <end position="167"/>
    </location>
</feature>
<dbReference type="PATRIC" id="fig|1514904.3.peg.2147"/>
<dbReference type="EMBL" id="JXMU01000027">
    <property type="protein sequence ID" value="KPB00225.1"/>
    <property type="molecule type" value="Genomic_DNA"/>
</dbReference>
<dbReference type="GO" id="GO:0006457">
    <property type="term" value="P:protein folding"/>
    <property type="evidence" value="ECO:0007669"/>
    <property type="project" value="InterPro"/>
</dbReference>
<dbReference type="PIRSF" id="PIRSF033913">
    <property type="entry name" value="S-S_format_DsbB"/>
    <property type="match status" value="1"/>
</dbReference>
<comment type="subcellular location">
    <subcellularLocation>
        <location evidence="1">Membrane</location>
        <topology evidence="1">Multi-pass membrane protein</topology>
    </subcellularLocation>
</comment>
<dbReference type="SUPFAM" id="SSF158442">
    <property type="entry name" value="DsbB-like"/>
    <property type="match status" value="1"/>
</dbReference>
<dbReference type="RefSeq" id="WP_054000195.1">
    <property type="nucleotide sequence ID" value="NZ_JXMU01000027.1"/>
</dbReference>
<dbReference type="InterPro" id="IPR024199">
    <property type="entry name" value="Uncharacterised_DsbB"/>
</dbReference>
<accession>A0A0N0E6N8</accession>
<evidence type="ECO:0000256" key="5">
    <source>
        <dbReference type="SAM" id="Phobius"/>
    </source>
</evidence>
<sequence>MLKESVGRAQVIGSAFMAAAMAAVVGTAIGFERIGGYIPCKLCLEQRIPYYVGVPIALIGLVAAIMKWPGVISRIALIIVGLLMAYSLYLGVFHSGVEWGWWPGPLDCSTSSTSGLTTDASDLLGAIDVQKPPSCDEAAGRFLGLSFAGWNVIASFVLALVAFKAAFAKNNG</sequence>
<reference evidence="6 7" key="1">
    <citation type="submission" date="2015-01" db="EMBL/GenBank/DDBJ databases">
        <title>Ahrensia donghaiensis sp. nov., a novel dimethylsulphoniopropionate-cleavage bacterium isolated from seawater and emended descriptions of the genus Ahrensia and Ahrensia kielensis.</title>
        <authorList>
            <person name="Liu J."/>
        </authorList>
    </citation>
    <scope>NUCLEOTIDE SEQUENCE [LARGE SCALE GENOMIC DNA]</scope>
    <source>
        <strain evidence="6 7">LZD062</strain>
    </source>
</reference>
<evidence type="ECO:0000256" key="2">
    <source>
        <dbReference type="ARBA" id="ARBA00022692"/>
    </source>
</evidence>
<dbReference type="STRING" id="1514904.SU32_15020"/>
<dbReference type="AlphaFoldDB" id="A0A0N0E6N8"/>
<feature type="transmembrane region" description="Helical" evidence="5">
    <location>
        <begin position="75"/>
        <end position="97"/>
    </location>
</feature>
<dbReference type="InterPro" id="IPR003752">
    <property type="entry name" value="DiS_bond_form_DsbB/BdbC"/>
</dbReference>
<name>A0A0N0E6N8_9HYPH</name>
<dbReference type="GO" id="GO:0016020">
    <property type="term" value="C:membrane"/>
    <property type="evidence" value="ECO:0007669"/>
    <property type="project" value="UniProtKB-SubCell"/>
</dbReference>